<gene>
    <name evidence="2" type="ORF">SAMN05216516_111107</name>
</gene>
<dbReference type="Pfam" id="PF12147">
    <property type="entry name" value="Methyltransf_20"/>
    <property type="match status" value="1"/>
</dbReference>
<evidence type="ECO:0000313" key="3">
    <source>
        <dbReference type="Proteomes" id="UP000242222"/>
    </source>
</evidence>
<dbReference type="GO" id="GO:0008168">
    <property type="term" value="F:methyltransferase activity"/>
    <property type="evidence" value="ECO:0007669"/>
    <property type="project" value="UniProtKB-KW"/>
</dbReference>
<dbReference type="SUPFAM" id="SSF53335">
    <property type="entry name" value="S-adenosyl-L-methionine-dependent methyltransferases"/>
    <property type="match status" value="1"/>
</dbReference>
<dbReference type="OrthoDB" id="9806902at2"/>
<dbReference type="STRING" id="1367852.SAMN05216516_111107"/>
<reference evidence="3" key="1">
    <citation type="submission" date="2016-10" db="EMBL/GenBank/DDBJ databases">
        <authorList>
            <person name="Varghese N."/>
            <person name="Submissions S."/>
        </authorList>
    </citation>
    <scope>NUCLEOTIDE SEQUENCE [LARGE SCALE GENOMIC DNA]</scope>
    <source>
        <strain evidence="3">N6PO6</strain>
    </source>
</reference>
<feature type="domain" description="Methyltransferase" evidence="1">
    <location>
        <begin position="149"/>
        <end position="455"/>
    </location>
</feature>
<dbReference type="EMBL" id="FOVC01000011">
    <property type="protein sequence ID" value="SFN60342.1"/>
    <property type="molecule type" value="Genomic_DNA"/>
</dbReference>
<organism evidence="2 3">
    <name type="scientific">Izhakiella capsodis</name>
    <dbReference type="NCBI Taxonomy" id="1367852"/>
    <lineage>
        <taxon>Bacteria</taxon>
        <taxon>Pseudomonadati</taxon>
        <taxon>Pseudomonadota</taxon>
        <taxon>Gammaproteobacteria</taxon>
        <taxon>Enterobacterales</taxon>
        <taxon>Erwiniaceae</taxon>
        <taxon>Izhakiella</taxon>
    </lineage>
</organism>
<accession>A0A1I5AD67</accession>
<keyword evidence="2" id="KW-0489">Methyltransferase</keyword>
<dbReference type="InterPro" id="IPR022744">
    <property type="entry name" value="MeTrfase_dom_put"/>
</dbReference>
<dbReference type="AlphaFoldDB" id="A0A1I5AD67"/>
<proteinExistence type="predicted"/>
<dbReference type="GO" id="GO:0032259">
    <property type="term" value="P:methylation"/>
    <property type="evidence" value="ECO:0007669"/>
    <property type="project" value="UniProtKB-KW"/>
</dbReference>
<dbReference type="InterPro" id="IPR029063">
    <property type="entry name" value="SAM-dependent_MTases_sf"/>
</dbReference>
<dbReference type="Proteomes" id="UP000242222">
    <property type="component" value="Unassembled WGS sequence"/>
</dbReference>
<name>A0A1I5AD67_9GAMM</name>
<evidence type="ECO:0000259" key="1">
    <source>
        <dbReference type="Pfam" id="PF12147"/>
    </source>
</evidence>
<protein>
    <submittedName>
        <fullName evidence="2">Methyltransferase</fullName>
    </submittedName>
</protein>
<dbReference type="Gene3D" id="3.40.50.150">
    <property type="entry name" value="Vaccinia Virus protein VP39"/>
    <property type="match status" value="1"/>
</dbReference>
<keyword evidence="3" id="KW-1185">Reference proteome</keyword>
<dbReference type="RefSeq" id="WP_143088839.1">
    <property type="nucleotide sequence ID" value="NZ_FOVC01000011.1"/>
</dbReference>
<sequence>MYDVYLFNLEGIIPEPGEDYEEDTLRCNVHKINFLYESKILKSGLQPKDVVFISDDVVTVYFLSWIHDFAPRFNSAILFSLNSLSLSSHSFRLKKLSYDSHSVVSPIMIILSNKNKYGKIFFNSILNKNFSSFILNDSSKSPSLKESVKSFIELSSIKLKENFLFINAEKKGFTYEENARLAIPEKNNFKKNILDCTLDSAQDCFFFSDGIKTGIVHGFDSDAMLDYVYNNRPEGKWIIGKYFDKLYLNSIPWQGARHREKCVHTYLIESINYLSDSGFSVNILDIASGHAKYLFSLSDDDFKKIKNIILRDYDEYNLHIVNDIINKRKLDGIISCEKGDAFSALDLASLPTDRTIAVASGFYELFDENENVLQSLKGIFNTLEEEGVFIYTNFLWHPRHTYMARVMTRNKDKKPWLIRRRFQQEIDDLVRLAGFTKISQKIDPWGIFSVSLAKKTDNI</sequence>
<evidence type="ECO:0000313" key="2">
    <source>
        <dbReference type="EMBL" id="SFN60342.1"/>
    </source>
</evidence>
<keyword evidence="2" id="KW-0808">Transferase</keyword>